<sequence length="383" mass="42615">MYDIERGCVPVAAGLDPEQCERLMRRLLPESANQRHKALSILAHASGISAREIARHLGASRNGVRSYLRDFEAGGVDALFNRKQPARMTDNAVLRGAVFTLLHEPPSASGINRTTWKMADLQHVLAARGHQAGADTIRSIIRSAGYAWKSAKVVLTSTDSRYEEKLARIRDVLGRLQPDEHFFSIDEFGPFAVKAKPGRLLTAPGVQPSVPQWQKSKGCLILTAALELSANQVTHFYSTAKNTDEMIRMANRLLERYADARTLYLSWDAASWHLSKKLTAFINEHNATAEANHRPLLELAPLPASAQFLNVIESVFSGMARAIIHNSDYESVDAVKGAIDRYFLERNLHFETHPKRAGKAIWGLERTACEFSGANNCKDPTYR</sequence>
<dbReference type="GO" id="GO:0003676">
    <property type="term" value="F:nucleic acid binding"/>
    <property type="evidence" value="ECO:0007669"/>
    <property type="project" value="InterPro"/>
</dbReference>
<dbReference type="EMBL" id="FNCJ01000017">
    <property type="protein sequence ID" value="SDI12839.1"/>
    <property type="molecule type" value="Genomic_DNA"/>
</dbReference>
<protein>
    <submittedName>
        <fullName evidence="3">Winged helix-turn helix</fullName>
    </submittedName>
</protein>
<dbReference type="Gene3D" id="1.10.10.60">
    <property type="entry name" value="Homeodomain-like"/>
    <property type="match status" value="1"/>
</dbReference>
<dbReference type="AlphaFoldDB" id="A0A1G8LX04"/>
<dbReference type="Pfam" id="PF13551">
    <property type="entry name" value="HTH_29"/>
    <property type="match status" value="1"/>
</dbReference>
<evidence type="ECO:0000313" key="2">
    <source>
        <dbReference type="EMBL" id="SDI12839.1"/>
    </source>
</evidence>
<proteinExistence type="predicted"/>
<dbReference type="InterPro" id="IPR036397">
    <property type="entry name" value="RNaseH_sf"/>
</dbReference>
<dbReference type="NCBIfam" id="NF033545">
    <property type="entry name" value="transpos_IS630"/>
    <property type="match status" value="1"/>
</dbReference>
<dbReference type="Pfam" id="PF13358">
    <property type="entry name" value="DDE_3"/>
    <property type="match status" value="1"/>
</dbReference>
<feature type="domain" description="Tc1-like transposase DDE" evidence="1">
    <location>
        <begin position="184"/>
        <end position="335"/>
    </location>
</feature>
<dbReference type="Proteomes" id="UP000199706">
    <property type="component" value="Unassembled WGS sequence"/>
</dbReference>
<accession>A0A1G8LX04</accession>
<gene>
    <name evidence="2" type="ORF">SAMN05216466_117157</name>
    <name evidence="3" type="ORF">SAMN05216466_12766</name>
</gene>
<dbReference type="InterPro" id="IPR009057">
    <property type="entry name" value="Homeodomain-like_sf"/>
</dbReference>
<dbReference type="Gene3D" id="3.30.420.10">
    <property type="entry name" value="Ribonuclease H-like superfamily/Ribonuclease H"/>
    <property type="match status" value="1"/>
</dbReference>
<evidence type="ECO:0000259" key="1">
    <source>
        <dbReference type="Pfam" id="PF13358"/>
    </source>
</evidence>
<evidence type="ECO:0000313" key="3">
    <source>
        <dbReference type="EMBL" id="SDI60176.1"/>
    </source>
</evidence>
<organism evidence="3 4">
    <name type="scientific">Paraburkholderia phenazinium</name>
    <dbReference type="NCBI Taxonomy" id="60549"/>
    <lineage>
        <taxon>Bacteria</taxon>
        <taxon>Pseudomonadati</taxon>
        <taxon>Pseudomonadota</taxon>
        <taxon>Betaproteobacteria</taxon>
        <taxon>Burkholderiales</taxon>
        <taxon>Burkholderiaceae</taxon>
        <taxon>Paraburkholderia</taxon>
    </lineage>
</organism>
<reference evidence="3 4" key="1">
    <citation type="submission" date="2016-10" db="EMBL/GenBank/DDBJ databases">
        <authorList>
            <person name="de Groot N.N."/>
        </authorList>
    </citation>
    <scope>NUCLEOTIDE SEQUENCE [LARGE SCALE GENOMIC DNA]</scope>
    <source>
        <strain evidence="3 4">LMG 2247</strain>
    </source>
</reference>
<name>A0A1G8LX04_9BURK</name>
<dbReference type="SUPFAM" id="SSF46689">
    <property type="entry name" value="Homeodomain-like"/>
    <property type="match status" value="1"/>
</dbReference>
<dbReference type="InterPro" id="IPR038717">
    <property type="entry name" value="Tc1-like_DDE_dom"/>
</dbReference>
<dbReference type="InterPro" id="IPR047655">
    <property type="entry name" value="Transpos_IS630-like"/>
</dbReference>
<evidence type="ECO:0000313" key="4">
    <source>
        <dbReference type="Proteomes" id="UP000199706"/>
    </source>
</evidence>
<dbReference type="EMBL" id="FNCJ01000027">
    <property type="protein sequence ID" value="SDI60176.1"/>
    <property type="molecule type" value="Genomic_DNA"/>
</dbReference>